<accession>A0A2J8U900</accession>
<dbReference type="AlphaFoldDB" id="A0A2J8U900"/>
<sequence>MWFLVLCLALSLGGTALVFWNPTPRILNAFSARLSALASPKIASKRTPYPSSTLRP</sequence>
<evidence type="ECO:0000313" key="2">
    <source>
        <dbReference type="EMBL" id="PNJ41745.1"/>
    </source>
</evidence>
<name>A0A2J8U900_PONAB</name>
<comment type="caution">
    <text evidence="2">The sequence shown here is derived from an EMBL/GenBank/DDBJ whole genome shotgun (WGS) entry which is preliminary data.</text>
</comment>
<protein>
    <submittedName>
        <fullName evidence="2">KLK1 isoform 1</fullName>
    </submittedName>
</protein>
<feature type="chain" id="PRO_5014362853" evidence="1">
    <location>
        <begin position="17"/>
        <end position="56"/>
    </location>
</feature>
<dbReference type="EMBL" id="NDHI03003467">
    <property type="protein sequence ID" value="PNJ41745.1"/>
    <property type="molecule type" value="Genomic_DNA"/>
</dbReference>
<feature type="signal peptide" evidence="1">
    <location>
        <begin position="1"/>
        <end position="16"/>
    </location>
</feature>
<keyword evidence="1" id="KW-0732">Signal</keyword>
<proteinExistence type="predicted"/>
<reference evidence="2" key="1">
    <citation type="submission" date="2017-12" db="EMBL/GenBank/DDBJ databases">
        <title>High-resolution comparative analysis of great ape genomes.</title>
        <authorList>
            <person name="Pollen A."/>
            <person name="Hastie A."/>
            <person name="Hormozdiari F."/>
            <person name="Dougherty M."/>
            <person name="Liu R."/>
            <person name="Chaisson M."/>
            <person name="Hoppe E."/>
            <person name="Hill C."/>
            <person name="Pang A."/>
            <person name="Hillier L."/>
            <person name="Baker C."/>
            <person name="Armstrong J."/>
            <person name="Shendure J."/>
            <person name="Paten B."/>
            <person name="Wilson R."/>
            <person name="Chao H."/>
            <person name="Schneider V."/>
            <person name="Ventura M."/>
            <person name="Kronenberg Z."/>
            <person name="Murali S."/>
            <person name="Gordon D."/>
            <person name="Cantsilieris S."/>
            <person name="Munson K."/>
            <person name="Nelson B."/>
            <person name="Raja A."/>
            <person name="Underwood J."/>
            <person name="Diekhans M."/>
            <person name="Fiddes I."/>
            <person name="Haussler D."/>
            <person name="Eichler E."/>
        </authorList>
    </citation>
    <scope>NUCLEOTIDE SEQUENCE [LARGE SCALE GENOMIC DNA]</scope>
    <source>
        <strain evidence="2">Susie</strain>
    </source>
</reference>
<evidence type="ECO:0000256" key="1">
    <source>
        <dbReference type="SAM" id="SignalP"/>
    </source>
</evidence>
<gene>
    <name evidence="2" type="ORF">CR201_G0029729</name>
</gene>
<organism evidence="2">
    <name type="scientific">Pongo abelii</name>
    <name type="common">Sumatran orangutan</name>
    <name type="synonym">Pongo pygmaeus abelii</name>
    <dbReference type="NCBI Taxonomy" id="9601"/>
    <lineage>
        <taxon>Eukaryota</taxon>
        <taxon>Metazoa</taxon>
        <taxon>Chordata</taxon>
        <taxon>Craniata</taxon>
        <taxon>Vertebrata</taxon>
        <taxon>Euteleostomi</taxon>
        <taxon>Mammalia</taxon>
        <taxon>Eutheria</taxon>
        <taxon>Euarchontoglires</taxon>
        <taxon>Primates</taxon>
        <taxon>Haplorrhini</taxon>
        <taxon>Catarrhini</taxon>
        <taxon>Hominidae</taxon>
        <taxon>Pongo</taxon>
    </lineage>
</organism>